<evidence type="ECO:0000313" key="2">
    <source>
        <dbReference type="EMBL" id="MPC62100.1"/>
    </source>
</evidence>
<feature type="compositionally biased region" description="Basic and acidic residues" evidence="1">
    <location>
        <begin position="539"/>
        <end position="555"/>
    </location>
</feature>
<feature type="compositionally biased region" description="Low complexity" evidence="1">
    <location>
        <begin position="162"/>
        <end position="194"/>
    </location>
</feature>
<feature type="region of interest" description="Disordered" evidence="1">
    <location>
        <begin position="487"/>
        <end position="731"/>
    </location>
</feature>
<feature type="region of interest" description="Disordered" evidence="1">
    <location>
        <begin position="242"/>
        <end position="296"/>
    </location>
</feature>
<proteinExistence type="predicted"/>
<protein>
    <recommendedName>
        <fullName evidence="4">Protein Shroom</fullName>
    </recommendedName>
</protein>
<feature type="compositionally biased region" description="Basic and acidic residues" evidence="1">
    <location>
        <begin position="605"/>
        <end position="614"/>
    </location>
</feature>
<keyword evidence="3" id="KW-1185">Reference proteome</keyword>
<feature type="compositionally biased region" description="Polar residues" evidence="1">
    <location>
        <begin position="67"/>
        <end position="87"/>
    </location>
</feature>
<feature type="compositionally biased region" description="Polar residues" evidence="1">
    <location>
        <begin position="566"/>
        <end position="579"/>
    </location>
</feature>
<feature type="compositionally biased region" description="Polar residues" evidence="1">
    <location>
        <begin position="693"/>
        <end position="705"/>
    </location>
</feature>
<feature type="region of interest" description="Disordered" evidence="1">
    <location>
        <begin position="414"/>
        <end position="459"/>
    </location>
</feature>
<feature type="compositionally biased region" description="Low complexity" evidence="1">
    <location>
        <begin position="442"/>
        <end position="456"/>
    </location>
</feature>
<evidence type="ECO:0008006" key="4">
    <source>
        <dbReference type="Google" id="ProtNLM"/>
    </source>
</evidence>
<evidence type="ECO:0000313" key="3">
    <source>
        <dbReference type="Proteomes" id="UP000324222"/>
    </source>
</evidence>
<feature type="region of interest" description="Disordered" evidence="1">
    <location>
        <begin position="1"/>
        <end position="52"/>
    </location>
</feature>
<feature type="compositionally biased region" description="Basic and acidic residues" evidence="1">
    <location>
        <begin position="414"/>
        <end position="427"/>
    </location>
</feature>
<name>A0A5B7GPQ1_PORTR</name>
<accession>A0A5B7GPQ1</accession>
<feature type="compositionally biased region" description="Basic residues" evidence="1">
    <location>
        <begin position="101"/>
        <end position="112"/>
    </location>
</feature>
<feature type="compositionally biased region" description="Low complexity" evidence="1">
    <location>
        <begin position="805"/>
        <end position="818"/>
    </location>
</feature>
<dbReference type="AlphaFoldDB" id="A0A5B7GPQ1"/>
<feature type="region of interest" description="Disordered" evidence="1">
    <location>
        <begin position="797"/>
        <end position="935"/>
    </location>
</feature>
<feature type="region of interest" description="Disordered" evidence="1">
    <location>
        <begin position="151"/>
        <end position="210"/>
    </location>
</feature>
<feature type="compositionally biased region" description="Basic and acidic residues" evidence="1">
    <location>
        <begin position="625"/>
        <end position="690"/>
    </location>
</feature>
<feature type="region of interest" description="Disordered" evidence="1">
    <location>
        <begin position="752"/>
        <end position="778"/>
    </location>
</feature>
<sequence length="935" mass="102962">MVTKSSMYSYLHGASTSTSSKGGSGAASGRYWDPTMGSDDTPDREDYAHHLRSSSYQMLHSRQLSALSTGSAGSYHSRQHSNASNYSEPDDLSPRGDMHHHSAPHSHHHHHHGMDRARFFSYDNLGPDGSSSTSSQKYHVSWNVSEPDLTLAPPPYSPPGPGFQQVVGPPVSPKVTSPAPTTSTSSPTSTSNTTRHPASPPPPPVRDASSLKYIKYGPGHEKYPSWPVPAANQVLTLAPAAHDANVSGLPDSPPQSSGPQGSHRSKSWTEQSEYPKEKAAGYARPYSNKKPANRQLKTVIERAEKIPKEMFHTSGLRDDVFAPSSNYSFMDAYYKPSSSPYYPLYDREGRALDDKDYSIPSPPERDLGMGEASLGQVTAAQLEEYVRRYEEFGYTDLIGTTPLLDQLRRESVMWDGGSERDSGRGESESVAESARYSNGRESVTTVVTNSSSASSSETLKWHGSLSDISIMSGHSRDPRGDHNIAHSARVQAPQRHNSESVLYYGPEGRPKGSGSSRHSHDTREHHRRPHPADPGYPRHPREGGKWSREVVERNNEMNNLKKFPSYSYTQPLSQITESPTAEMRETTRSPQSPTIDFSKPPTVAERIHELEKQSRTSGPESGARWPRDQSGSRERDHQDHRKVREESALQDPRDAIEKTEARSPREASETRTHQRRGSRDSQRGDRDLRLDFANTSSRKGDTSLSGVELCSPTTPTGSASTSSRSPTQRDAESRTFIHENFQNILNSFTEVDRSDRSSGVSYSYLDPEKRRKVPDSTLKSIQKQAVMSFYERHAGRNLGVGTDVSSSGSQSSLTSSHSAPEMHQGKWANASHASQSQNLRTDKSGRAGKGVARLGRVPESEDDQPLRPGRRRSSGRLDSSSEISAEDASRGDSQRSSLASESTSSRGEQPPALPQKMSLQSQPEVSTVLDHVFIP</sequence>
<feature type="region of interest" description="Disordered" evidence="1">
    <location>
        <begin position="67"/>
        <end position="112"/>
    </location>
</feature>
<organism evidence="2 3">
    <name type="scientific">Portunus trituberculatus</name>
    <name type="common">Swimming crab</name>
    <name type="synonym">Neptunus trituberculatus</name>
    <dbReference type="NCBI Taxonomy" id="210409"/>
    <lineage>
        <taxon>Eukaryota</taxon>
        <taxon>Metazoa</taxon>
        <taxon>Ecdysozoa</taxon>
        <taxon>Arthropoda</taxon>
        <taxon>Crustacea</taxon>
        <taxon>Multicrustacea</taxon>
        <taxon>Malacostraca</taxon>
        <taxon>Eumalacostraca</taxon>
        <taxon>Eucarida</taxon>
        <taxon>Decapoda</taxon>
        <taxon>Pleocyemata</taxon>
        <taxon>Brachyura</taxon>
        <taxon>Eubrachyura</taxon>
        <taxon>Portunoidea</taxon>
        <taxon>Portunidae</taxon>
        <taxon>Portuninae</taxon>
        <taxon>Portunus</taxon>
    </lineage>
</organism>
<comment type="caution">
    <text evidence="2">The sequence shown here is derived from an EMBL/GenBank/DDBJ whole genome shotgun (WGS) entry which is preliminary data.</text>
</comment>
<feature type="compositionally biased region" description="Low complexity" evidence="1">
    <location>
        <begin position="711"/>
        <end position="726"/>
    </location>
</feature>
<reference evidence="2 3" key="1">
    <citation type="submission" date="2019-05" db="EMBL/GenBank/DDBJ databases">
        <title>Another draft genome of Portunus trituberculatus and its Hox gene families provides insights of decapod evolution.</title>
        <authorList>
            <person name="Jeong J.-H."/>
            <person name="Song I."/>
            <person name="Kim S."/>
            <person name="Choi T."/>
            <person name="Kim D."/>
            <person name="Ryu S."/>
            <person name="Kim W."/>
        </authorList>
    </citation>
    <scope>NUCLEOTIDE SEQUENCE [LARGE SCALE GENOMIC DNA]</scope>
    <source>
        <tissue evidence="2">Muscle</tissue>
    </source>
</reference>
<dbReference type="EMBL" id="VSRR010019302">
    <property type="protein sequence ID" value="MPC62100.1"/>
    <property type="molecule type" value="Genomic_DNA"/>
</dbReference>
<gene>
    <name evidence="2" type="ORF">E2C01_056182</name>
</gene>
<dbReference type="Proteomes" id="UP000324222">
    <property type="component" value="Unassembled WGS sequence"/>
</dbReference>
<feature type="compositionally biased region" description="Low complexity" evidence="1">
    <location>
        <begin position="894"/>
        <end position="905"/>
    </location>
</feature>
<dbReference type="OrthoDB" id="6373583at2759"/>
<feature type="compositionally biased region" description="Low complexity" evidence="1">
    <location>
        <begin position="247"/>
        <end position="262"/>
    </location>
</feature>
<evidence type="ECO:0000256" key="1">
    <source>
        <dbReference type="SAM" id="MobiDB-lite"/>
    </source>
</evidence>
<feature type="compositionally biased region" description="Pro residues" evidence="1">
    <location>
        <begin position="152"/>
        <end position="161"/>
    </location>
</feature>